<dbReference type="PANTHER" id="PTHR28492">
    <property type="entry name" value="HYPOTHETICAL PROTEIN LOC691921"/>
    <property type="match status" value="1"/>
</dbReference>
<name>A0A8S9Y0G6_APOLU</name>
<proteinExistence type="inferred from homology"/>
<keyword evidence="2" id="KW-0812">Transmembrane</keyword>
<comment type="subcellular location">
    <subcellularLocation>
        <location evidence="1">Mitochondrion inner membrane</location>
        <topology evidence="1">Single-pass membrane protein</topology>
    </subcellularLocation>
</comment>
<organism evidence="8 9">
    <name type="scientific">Apolygus lucorum</name>
    <name type="common">Small green plant bug</name>
    <name type="synonym">Lygocoris lucorum</name>
    <dbReference type="NCBI Taxonomy" id="248454"/>
    <lineage>
        <taxon>Eukaryota</taxon>
        <taxon>Metazoa</taxon>
        <taxon>Ecdysozoa</taxon>
        <taxon>Arthropoda</taxon>
        <taxon>Hexapoda</taxon>
        <taxon>Insecta</taxon>
        <taxon>Pterygota</taxon>
        <taxon>Neoptera</taxon>
        <taxon>Paraneoptera</taxon>
        <taxon>Hemiptera</taxon>
        <taxon>Heteroptera</taxon>
        <taxon>Panheteroptera</taxon>
        <taxon>Cimicomorpha</taxon>
        <taxon>Miridae</taxon>
        <taxon>Mirini</taxon>
        <taxon>Apolygus</taxon>
    </lineage>
</organism>
<dbReference type="GO" id="GO:0034551">
    <property type="term" value="P:mitochondrial respiratory chain complex III assembly"/>
    <property type="evidence" value="ECO:0007669"/>
    <property type="project" value="InterPro"/>
</dbReference>
<protein>
    <submittedName>
        <fullName evidence="8">Uncharacterized protein</fullName>
    </submittedName>
</protein>
<evidence type="ECO:0000256" key="4">
    <source>
        <dbReference type="ARBA" id="ARBA00022989"/>
    </source>
</evidence>
<comment type="caution">
    <text evidence="8">The sequence shown here is derived from an EMBL/GenBank/DDBJ whole genome shotgun (WGS) entry which is preliminary data.</text>
</comment>
<keyword evidence="9" id="KW-1185">Reference proteome</keyword>
<evidence type="ECO:0000256" key="1">
    <source>
        <dbReference type="ARBA" id="ARBA00004434"/>
    </source>
</evidence>
<keyword evidence="6" id="KW-0472">Membrane</keyword>
<keyword evidence="3" id="KW-0999">Mitochondrion inner membrane</keyword>
<dbReference type="OrthoDB" id="6139781at2759"/>
<evidence type="ECO:0000313" key="9">
    <source>
        <dbReference type="Proteomes" id="UP000466442"/>
    </source>
</evidence>
<dbReference type="PANTHER" id="PTHR28492:SF1">
    <property type="entry name" value="UBIQUINOL-CYTOCHROME-C REDUCTASE COMPLEX ASSEMBLY FACTOR 6"/>
    <property type="match status" value="1"/>
</dbReference>
<comment type="similarity">
    <text evidence="7">Belongs to the UQCC6 family.</text>
</comment>
<evidence type="ECO:0000256" key="3">
    <source>
        <dbReference type="ARBA" id="ARBA00022792"/>
    </source>
</evidence>
<accession>A0A8S9Y0G6</accession>
<dbReference type="Proteomes" id="UP000466442">
    <property type="component" value="Unassembled WGS sequence"/>
</dbReference>
<evidence type="ECO:0000256" key="5">
    <source>
        <dbReference type="ARBA" id="ARBA00023128"/>
    </source>
</evidence>
<gene>
    <name evidence="8" type="ORF">GE061_009525</name>
</gene>
<dbReference type="InterPro" id="IPR027858">
    <property type="entry name" value="BRAWNIN"/>
</dbReference>
<dbReference type="AlphaFoldDB" id="A0A8S9Y0G6"/>
<keyword evidence="4" id="KW-1133">Transmembrane helix</keyword>
<dbReference type="GO" id="GO:0005743">
    <property type="term" value="C:mitochondrial inner membrane"/>
    <property type="evidence" value="ECO:0007669"/>
    <property type="project" value="UniProtKB-SubCell"/>
</dbReference>
<dbReference type="EMBL" id="WIXP02000002">
    <property type="protein sequence ID" value="KAF6214782.1"/>
    <property type="molecule type" value="Genomic_DNA"/>
</dbReference>
<sequence>MPAGVTWPQYLRVVAVAMLSMMAGAQTVHLVYKPLDDLDELVKQEIEKRKAIIMAPRKQPISREEMLRRKRLKERERYAKIKNDPALLKLRQESLAENYVKRKATLCMPTYTL</sequence>
<evidence type="ECO:0000256" key="7">
    <source>
        <dbReference type="ARBA" id="ARBA00044944"/>
    </source>
</evidence>
<reference evidence="8" key="1">
    <citation type="journal article" date="2021" name="Mol. Ecol. Resour.">
        <title>Apolygus lucorum genome provides insights into omnivorousness and mesophyll feeding.</title>
        <authorList>
            <person name="Liu Y."/>
            <person name="Liu H."/>
            <person name="Wang H."/>
            <person name="Huang T."/>
            <person name="Liu B."/>
            <person name="Yang B."/>
            <person name="Yin L."/>
            <person name="Li B."/>
            <person name="Zhang Y."/>
            <person name="Zhang S."/>
            <person name="Jiang F."/>
            <person name="Zhang X."/>
            <person name="Ren Y."/>
            <person name="Wang B."/>
            <person name="Wang S."/>
            <person name="Lu Y."/>
            <person name="Wu K."/>
            <person name="Fan W."/>
            <person name="Wang G."/>
        </authorList>
    </citation>
    <scope>NUCLEOTIDE SEQUENCE</scope>
    <source>
        <strain evidence="8">12Hb</strain>
    </source>
</reference>
<keyword evidence="5" id="KW-0496">Mitochondrion</keyword>
<evidence type="ECO:0000313" key="8">
    <source>
        <dbReference type="EMBL" id="KAF6214782.1"/>
    </source>
</evidence>
<evidence type="ECO:0000256" key="6">
    <source>
        <dbReference type="ARBA" id="ARBA00023136"/>
    </source>
</evidence>
<evidence type="ECO:0000256" key="2">
    <source>
        <dbReference type="ARBA" id="ARBA00022692"/>
    </source>
</evidence>
<dbReference type="Pfam" id="PF14990">
    <property type="entry name" value="DUF4516"/>
    <property type="match status" value="1"/>
</dbReference>